<dbReference type="SUPFAM" id="SSF53597">
    <property type="entry name" value="Dihydrofolate reductase-like"/>
    <property type="match status" value="1"/>
</dbReference>
<evidence type="ECO:0000256" key="3">
    <source>
        <dbReference type="ARBA" id="ARBA00012856"/>
    </source>
</evidence>
<dbReference type="PRINTS" id="PR00070">
    <property type="entry name" value="DHFR"/>
</dbReference>
<dbReference type="Gene3D" id="3.40.430.10">
    <property type="entry name" value="Dihydrofolate Reductase, subunit A"/>
    <property type="match status" value="1"/>
</dbReference>
<dbReference type="PROSITE" id="PS51330">
    <property type="entry name" value="DHFR_2"/>
    <property type="match status" value="1"/>
</dbReference>
<gene>
    <name evidence="11" type="ORF">US86_C0007G0057</name>
</gene>
<comment type="function">
    <text evidence="7 8">Key enzyme in folate metabolism. Catalyzes an essential reaction for de novo glycine and purine synthesis, and for DNA precursor synthesis.</text>
</comment>
<reference evidence="11 12" key="1">
    <citation type="journal article" date="2015" name="Nature">
        <title>rRNA introns, odd ribosomes, and small enigmatic genomes across a large radiation of phyla.</title>
        <authorList>
            <person name="Brown C.T."/>
            <person name="Hug L.A."/>
            <person name="Thomas B.C."/>
            <person name="Sharon I."/>
            <person name="Castelle C.J."/>
            <person name="Singh A."/>
            <person name="Wilkins M.J."/>
            <person name="Williams K.H."/>
            <person name="Banfield J.F."/>
        </authorList>
    </citation>
    <scope>NUCLEOTIDE SEQUENCE [LARGE SCALE GENOMIC DNA]</scope>
</reference>
<dbReference type="EMBL" id="LBUP01000007">
    <property type="protein sequence ID" value="KKQ66012.1"/>
    <property type="molecule type" value="Genomic_DNA"/>
</dbReference>
<keyword evidence="5 8" id="KW-0521">NADP</keyword>
<evidence type="ECO:0000256" key="9">
    <source>
        <dbReference type="RuleBase" id="RU004474"/>
    </source>
</evidence>
<evidence type="ECO:0000256" key="5">
    <source>
        <dbReference type="ARBA" id="ARBA00022857"/>
    </source>
</evidence>
<comment type="catalytic activity">
    <reaction evidence="8">
        <text>(6S)-5,6,7,8-tetrahydrofolate + NADP(+) = 7,8-dihydrofolate + NADPH + H(+)</text>
        <dbReference type="Rhea" id="RHEA:15009"/>
        <dbReference type="ChEBI" id="CHEBI:15378"/>
        <dbReference type="ChEBI" id="CHEBI:57451"/>
        <dbReference type="ChEBI" id="CHEBI:57453"/>
        <dbReference type="ChEBI" id="CHEBI:57783"/>
        <dbReference type="ChEBI" id="CHEBI:58349"/>
        <dbReference type="EC" id="1.5.1.3"/>
    </reaction>
</comment>
<dbReference type="PIRSF" id="PIRSF000194">
    <property type="entry name" value="DHFR"/>
    <property type="match status" value="1"/>
</dbReference>
<dbReference type="PANTHER" id="PTHR48069">
    <property type="entry name" value="DIHYDROFOLATE REDUCTASE"/>
    <property type="match status" value="1"/>
</dbReference>
<comment type="caution">
    <text evidence="11">The sequence shown here is derived from an EMBL/GenBank/DDBJ whole genome shotgun (WGS) entry which is preliminary data.</text>
</comment>
<dbReference type="GO" id="GO:0046452">
    <property type="term" value="P:dihydrofolate metabolic process"/>
    <property type="evidence" value="ECO:0007669"/>
    <property type="project" value="TreeGrafter"/>
</dbReference>
<dbReference type="PROSITE" id="PS00075">
    <property type="entry name" value="DHFR_1"/>
    <property type="match status" value="1"/>
</dbReference>
<dbReference type="GO" id="GO:0006730">
    <property type="term" value="P:one-carbon metabolic process"/>
    <property type="evidence" value="ECO:0007669"/>
    <property type="project" value="UniProtKB-KW"/>
</dbReference>
<evidence type="ECO:0000313" key="11">
    <source>
        <dbReference type="EMBL" id="KKQ66012.1"/>
    </source>
</evidence>
<organism evidence="11 12">
    <name type="scientific">Candidatus Daviesbacteria bacterium GW2011_GWA2_38_24</name>
    <dbReference type="NCBI Taxonomy" id="1618422"/>
    <lineage>
        <taxon>Bacteria</taxon>
        <taxon>Candidatus Daviesiibacteriota</taxon>
    </lineage>
</organism>
<dbReference type="GO" id="GO:0005829">
    <property type="term" value="C:cytosol"/>
    <property type="evidence" value="ECO:0007669"/>
    <property type="project" value="TreeGrafter"/>
</dbReference>
<dbReference type="EC" id="1.5.1.3" evidence="3 8"/>
<dbReference type="PANTHER" id="PTHR48069:SF3">
    <property type="entry name" value="DIHYDROFOLATE REDUCTASE"/>
    <property type="match status" value="1"/>
</dbReference>
<evidence type="ECO:0000256" key="1">
    <source>
        <dbReference type="ARBA" id="ARBA00004903"/>
    </source>
</evidence>
<dbReference type="GO" id="GO:0046655">
    <property type="term" value="P:folic acid metabolic process"/>
    <property type="evidence" value="ECO:0007669"/>
    <property type="project" value="TreeGrafter"/>
</dbReference>
<dbReference type="Proteomes" id="UP000034235">
    <property type="component" value="Unassembled WGS sequence"/>
</dbReference>
<dbReference type="CDD" id="cd00209">
    <property type="entry name" value="DHFR"/>
    <property type="match status" value="1"/>
</dbReference>
<evidence type="ECO:0000259" key="10">
    <source>
        <dbReference type="PROSITE" id="PS51330"/>
    </source>
</evidence>
<proteinExistence type="inferred from homology"/>
<dbReference type="Pfam" id="PF00186">
    <property type="entry name" value="DHFR_1"/>
    <property type="match status" value="1"/>
</dbReference>
<evidence type="ECO:0000256" key="8">
    <source>
        <dbReference type="PIRNR" id="PIRNR000194"/>
    </source>
</evidence>
<comment type="similarity">
    <text evidence="2 8 9">Belongs to the dihydrofolate reductase family.</text>
</comment>
<dbReference type="UniPathway" id="UPA00077">
    <property type="reaction ID" value="UER00158"/>
</dbReference>
<dbReference type="PATRIC" id="fig|1618422.5.peg.964"/>
<sequence>MEVPRISLIAALSENRVIGKDNKLPWHITEDMKRFRDLTTGHTVIMGRKTFDSIGRPLPRRTNVVITRDPEWKAAGVIVCHCLDEAIKVGYSDQELFVIGGGQIYEQAMPIADRLYLTLVHTNIEGDAFFPDYSDFKKVIFKQDGESHGCSYTFLDLER</sequence>
<name>A0A0G0JH04_9BACT</name>
<dbReference type="InterPro" id="IPR024072">
    <property type="entry name" value="DHFR-like_dom_sf"/>
</dbReference>
<keyword evidence="4 8" id="KW-0554">One-carbon metabolism</keyword>
<evidence type="ECO:0000256" key="4">
    <source>
        <dbReference type="ARBA" id="ARBA00022563"/>
    </source>
</evidence>
<dbReference type="InterPro" id="IPR017925">
    <property type="entry name" value="DHFR_CS"/>
</dbReference>
<dbReference type="FunFam" id="3.40.430.10:FF:000001">
    <property type="entry name" value="Dihydrofolate reductase"/>
    <property type="match status" value="1"/>
</dbReference>
<dbReference type="InterPro" id="IPR012259">
    <property type="entry name" value="DHFR"/>
</dbReference>
<dbReference type="GO" id="GO:0046654">
    <property type="term" value="P:tetrahydrofolate biosynthetic process"/>
    <property type="evidence" value="ECO:0007669"/>
    <property type="project" value="UniProtKB-UniPathway"/>
</dbReference>
<evidence type="ECO:0000313" key="12">
    <source>
        <dbReference type="Proteomes" id="UP000034235"/>
    </source>
</evidence>
<feature type="domain" description="DHFR" evidence="10">
    <location>
        <begin position="5"/>
        <end position="159"/>
    </location>
</feature>
<evidence type="ECO:0000256" key="2">
    <source>
        <dbReference type="ARBA" id="ARBA00009539"/>
    </source>
</evidence>
<evidence type="ECO:0000256" key="6">
    <source>
        <dbReference type="ARBA" id="ARBA00023002"/>
    </source>
</evidence>
<keyword evidence="6 8" id="KW-0560">Oxidoreductase</keyword>
<comment type="pathway">
    <text evidence="1 8">Cofactor biosynthesis; tetrahydrofolate biosynthesis; 5,6,7,8-tetrahydrofolate from 7,8-dihydrofolate: step 1/1.</text>
</comment>
<dbReference type="GO" id="GO:0070401">
    <property type="term" value="F:NADP+ binding"/>
    <property type="evidence" value="ECO:0007669"/>
    <property type="project" value="UniProtKB-ARBA"/>
</dbReference>
<dbReference type="InterPro" id="IPR001796">
    <property type="entry name" value="DHFR_dom"/>
</dbReference>
<dbReference type="AlphaFoldDB" id="A0A0G0JH04"/>
<protein>
    <recommendedName>
        <fullName evidence="3 8">Dihydrofolate reductase</fullName>
        <ecNumber evidence="3 8">1.5.1.3</ecNumber>
    </recommendedName>
</protein>
<accession>A0A0G0JH04</accession>
<dbReference type="GO" id="GO:0004146">
    <property type="term" value="F:dihydrofolate reductase activity"/>
    <property type="evidence" value="ECO:0007669"/>
    <property type="project" value="UniProtKB-EC"/>
</dbReference>
<evidence type="ECO:0000256" key="7">
    <source>
        <dbReference type="ARBA" id="ARBA00025067"/>
    </source>
</evidence>